<gene>
    <name evidence="3" type="ORF">GCM10023338_20390</name>
</gene>
<dbReference type="PIRSF" id="PIRSF016624">
    <property type="entry name" value="Mu_prophg_I"/>
    <property type="match status" value="1"/>
</dbReference>
<keyword evidence="3" id="KW-0378">Hydrolase</keyword>
<keyword evidence="3" id="KW-0645">Protease</keyword>
<evidence type="ECO:0000256" key="1">
    <source>
        <dbReference type="SAM" id="Coils"/>
    </source>
</evidence>
<sequence>MKRSIAVAGLGLVALTTVLASQDTGGRIQIFPAGKFYAKDGRNPNGWELTKEAADKIIAAAQARKDDYLIDYEHQSLHAATNGQKVIAAGWFKNMEFIEGEGLFATPVDWTQTASDHIHQKEYRYISPTFRTNAAGEVVELFSVALTNTPAIDGMMGVVALSEIPPEPSSDVTIAVPAVPITKETFMSEVKKVLGIADEIAPDALIGAIRSLVNKVEYLTVQTPGNPNPAEYVPIAMFEEMRTEVATLKADNLNKQVTAIVETALTDGKLTPAQKAWALTYGAKDLVGLSDYLANATPIVMLNQQQHVHTGATVITEDVEAMTERARQMGISLEDYQARLAKMNQELINQSRKRLCQ</sequence>
<keyword evidence="4" id="KW-1185">Reference proteome</keyword>
<dbReference type="RefSeq" id="WP_077926591.1">
    <property type="nucleotide sequence ID" value="NZ_BAABKE010000007.1"/>
</dbReference>
<evidence type="ECO:0000313" key="3">
    <source>
        <dbReference type="EMBL" id="GAA5102725.1"/>
    </source>
</evidence>
<proteinExistence type="predicted"/>
<organism evidence="3 4">
    <name type="scientific">Wohlfahrtiimonas larvae</name>
    <dbReference type="NCBI Taxonomy" id="1157986"/>
    <lineage>
        <taxon>Bacteria</taxon>
        <taxon>Pseudomonadati</taxon>
        <taxon>Pseudomonadota</taxon>
        <taxon>Gammaproteobacteria</taxon>
        <taxon>Cardiobacteriales</taxon>
        <taxon>Ignatzschineriaceae</taxon>
        <taxon>Wohlfahrtiimonas</taxon>
    </lineage>
</organism>
<comment type="caution">
    <text evidence="3">The sequence shown here is derived from an EMBL/GenBank/DDBJ whole genome shotgun (WGS) entry which is preliminary data.</text>
</comment>
<dbReference type="Pfam" id="PF10123">
    <property type="entry name" value="Mu-like_Pro"/>
    <property type="match status" value="2"/>
</dbReference>
<dbReference type="InterPro" id="IPR012106">
    <property type="entry name" value="Phage_Mu_Gp1"/>
</dbReference>
<keyword evidence="2" id="KW-0732">Signal</keyword>
<name>A0ABP9MXV9_9GAMM</name>
<dbReference type="GO" id="GO:0006508">
    <property type="term" value="P:proteolysis"/>
    <property type="evidence" value="ECO:0007669"/>
    <property type="project" value="UniProtKB-KW"/>
</dbReference>
<accession>A0ABP9MXV9</accession>
<evidence type="ECO:0000313" key="4">
    <source>
        <dbReference type="Proteomes" id="UP001500631"/>
    </source>
</evidence>
<dbReference type="GO" id="GO:0008233">
    <property type="term" value="F:peptidase activity"/>
    <property type="evidence" value="ECO:0007669"/>
    <property type="project" value="UniProtKB-KW"/>
</dbReference>
<reference evidence="4" key="1">
    <citation type="journal article" date="2019" name="Int. J. Syst. Evol. Microbiol.">
        <title>The Global Catalogue of Microorganisms (GCM) 10K type strain sequencing project: providing services to taxonomists for standard genome sequencing and annotation.</title>
        <authorList>
            <consortium name="The Broad Institute Genomics Platform"/>
            <consortium name="The Broad Institute Genome Sequencing Center for Infectious Disease"/>
            <person name="Wu L."/>
            <person name="Ma J."/>
        </authorList>
    </citation>
    <scope>NUCLEOTIDE SEQUENCE [LARGE SCALE GENOMIC DNA]</scope>
    <source>
        <strain evidence="4">JCM 18424</strain>
    </source>
</reference>
<feature type="chain" id="PRO_5045943470" evidence="2">
    <location>
        <begin position="21"/>
        <end position="357"/>
    </location>
</feature>
<feature type="coiled-coil region" evidence="1">
    <location>
        <begin position="326"/>
        <end position="353"/>
    </location>
</feature>
<dbReference type="EMBL" id="BAABKE010000007">
    <property type="protein sequence ID" value="GAA5102725.1"/>
    <property type="molecule type" value="Genomic_DNA"/>
</dbReference>
<feature type="signal peptide" evidence="2">
    <location>
        <begin position="1"/>
        <end position="20"/>
    </location>
</feature>
<dbReference type="Proteomes" id="UP001500631">
    <property type="component" value="Unassembled WGS sequence"/>
</dbReference>
<protein>
    <submittedName>
        <fullName evidence="3">Phage protease</fullName>
    </submittedName>
</protein>
<evidence type="ECO:0000256" key="2">
    <source>
        <dbReference type="SAM" id="SignalP"/>
    </source>
</evidence>
<keyword evidence="1" id="KW-0175">Coiled coil</keyword>